<reference evidence="3" key="1">
    <citation type="submission" date="2023-06" db="EMBL/GenBank/DDBJ databases">
        <authorList>
            <person name="Kurt Z."/>
        </authorList>
    </citation>
    <scope>NUCLEOTIDE SEQUENCE</scope>
</reference>
<feature type="region of interest" description="Disordered" evidence="2">
    <location>
        <begin position="27"/>
        <end position="73"/>
    </location>
</feature>
<gene>
    <name evidence="3" type="ORF">HINF_LOCUS20417</name>
    <name evidence="4" type="ORF">HINF_LOCUS45266</name>
</gene>
<organism evidence="3">
    <name type="scientific">Hexamita inflata</name>
    <dbReference type="NCBI Taxonomy" id="28002"/>
    <lineage>
        <taxon>Eukaryota</taxon>
        <taxon>Metamonada</taxon>
        <taxon>Diplomonadida</taxon>
        <taxon>Hexamitidae</taxon>
        <taxon>Hexamitinae</taxon>
        <taxon>Hexamita</taxon>
    </lineage>
</organism>
<proteinExistence type="predicted"/>
<sequence length="291" mass="33838">MRPVQPKFKSEQLRAYQLKRQQIEYKSRAPRIKSAVPTTHVEPFSFMSKPSSPPASQQSLKLPNQPKSPPKKQISMSALDKFLLAGADNPAPNYYNIKYQKQTVQTTLQQQIPDLSPQRKFNQASQFKSTSPNAIATQNLHNFLLDRENTIEKQTQRLKQIQQTYQQNKVQTEFKQNATETWKKVNATKIPVQIYKNERYQSPRRRQLKQDDNNQICPQTYSPNVPVKIIKEINKYERPVSKVKKPYSDEIYELPNSLKQTGVWWSESYNCDGGPKAEMKYNQFLEDVGAI</sequence>
<evidence type="ECO:0000313" key="4">
    <source>
        <dbReference type="EMBL" id="CAL6053298.1"/>
    </source>
</evidence>
<evidence type="ECO:0000256" key="2">
    <source>
        <dbReference type="SAM" id="MobiDB-lite"/>
    </source>
</evidence>
<keyword evidence="1" id="KW-0175">Coiled coil</keyword>
<dbReference type="Proteomes" id="UP001642409">
    <property type="component" value="Unassembled WGS sequence"/>
</dbReference>
<feature type="coiled-coil region" evidence="1">
    <location>
        <begin position="144"/>
        <end position="171"/>
    </location>
</feature>
<dbReference type="EMBL" id="CATOUU010000526">
    <property type="protein sequence ID" value="CAI9932772.1"/>
    <property type="molecule type" value="Genomic_DNA"/>
</dbReference>
<dbReference type="EMBL" id="CAXDID020000196">
    <property type="protein sequence ID" value="CAL6053298.1"/>
    <property type="molecule type" value="Genomic_DNA"/>
</dbReference>
<evidence type="ECO:0000313" key="3">
    <source>
        <dbReference type="EMBL" id="CAI9932772.1"/>
    </source>
</evidence>
<name>A0AA86TZF1_9EUKA</name>
<accession>A0AA86TZF1</accession>
<feature type="compositionally biased region" description="Low complexity" evidence="2">
    <location>
        <begin position="43"/>
        <end position="63"/>
    </location>
</feature>
<reference evidence="4 5" key="2">
    <citation type="submission" date="2024-07" db="EMBL/GenBank/DDBJ databases">
        <authorList>
            <person name="Akdeniz Z."/>
        </authorList>
    </citation>
    <scope>NUCLEOTIDE SEQUENCE [LARGE SCALE GENOMIC DNA]</scope>
</reference>
<evidence type="ECO:0000256" key="1">
    <source>
        <dbReference type="SAM" id="Coils"/>
    </source>
</evidence>
<protein>
    <submittedName>
        <fullName evidence="4">Hypothetical_protein</fullName>
    </submittedName>
</protein>
<keyword evidence="5" id="KW-1185">Reference proteome</keyword>
<evidence type="ECO:0000313" key="5">
    <source>
        <dbReference type="Proteomes" id="UP001642409"/>
    </source>
</evidence>
<comment type="caution">
    <text evidence="3">The sequence shown here is derived from an EMBL/GenBank/DDBJ whole genome shotgun (WGS) entry which is preliminary data.</text>
</comment>
<dbReference type="AlphaFoldDB" id="A0AA86TZF1"/>